<evidence type="ECO:0000313" key="2">
    <source>
        <dbReference type="EMBL" id="KAG6942805.1"/>
    </source>
</evidence>
<name>A0A8J5I4R0_9STRA</name>
<organism evidence="2 3">
    <name type="scientific">Phytophthora aleatoria</name>
    <dbReference type="NCBI Taxonomy" id="2496075"/>
    <lineage>
        <taxon>Eukaryota</taxon>
        <taxon>Sar</taxon>
        <taxon>Stramenopiles</taxon>
        <taxon>Oomycota</taxon>
        <taxon>Peronosporomycetes</taxon>
        <taxon>Peronosporales</taxon>
        <taxon>Peronosporaceae</taxon>
        <taxon>Phytophthora</taxon>
    </lineage>
</organism>
<proteinExistence type="predicted"/>
<accession>A0A8J5I4R0</accession>
<gene>
    <name evidence="2" type="ORF">JG688_00017918</name>
</gene>
<keyword evidence="3" id="KW-1185">Reference proteome</keyword>
<sequence>MFATYVEDPDSDSSLEYESNGDDAGPLSITTVVIQEKMKCLIVGFYDTEEMANRCRHQLNQFVYSYKMRYASTFRVGKEFECRSHNGYHHRIKLVTHQAGDMGGNLKSYRKEIILEQ</sequence>
<evidence type="ECO:0000256" key="1">
    <source>
        <dbReference type="SAM" id="MobiDB-lite"/>
    </source>
</evidence>
<comment type="caution">
    <text evidence="2">The sequence shown here is derived from an EMBL/GenBank/DDBJ whole genome shotgun (WGS) entry which is preliminary data.</text>
</comment>
<dbReference type="EMBL" id="JAENGY010002941">
    <property type="protein sequence ID" value="KAG6942805.1"/>
    <property type="molecule type" value="Genomic_DNA"/>
</dbReference>
<dbReference type="Proteomes" id="UP000709295">
    <property type="component" value="Unassembled WGS sequence"/>
</dbReference>
<reference evidence="2" key="1">
    <citation type="submission" date="2021-01" db="EMBL/GenBank/DDBJ databases">
        <title>Phytophthora aleatoria, a newly-described species from Pinus radiata is distinct from Phytophthora cactorum isolates based on comparative genomics.</title>
        <authorList>
            <person name="Mcdougal R."/>
            <person name="Panda P."/>
            <person name="Williams N."/>
            <person name="Studholme D.J."/>
        </authorList>
    </citation>
    <scope>NUCLEOTIDE SEQUENCE</scope>
    <source>
        <strain evidence="2">NZFS 4037</strain>
    </source>
</reference>
<feature type="region of interest" description="Disordered" evidence="1">
    <location>
        <begin position="1"/>
        <end position="26"/>
    </location>
</feature>
<protein>
    <submittedName>
        <fullName evidence="2">Uncharacterized protein</fullName>
    </submittedName>
</protein>
<dbReference type="AlphaFoldDB" id="A0A8J5I4R0"/>
<feature type="compositionally biased region" description="Acidic residues" evidence="1">
    <location>
        <begin position="7"/>
        <end position="21"/>
    </location>
</feature>
<evidence type="ECO:0000313" key="3">
    <source>
        <dbReference type="Proteomes" id="UP000709295"/>
    </source>
</evidence>